<keyword evidence="3" id="KW-0998">Cell outer membrane</keyword>
<reference evidence="6 7" key="1">
    <citation type="submission" date="2019-09" db="EMBL/GenBank/DDBJ databases">
        <title>Genome sequence of Adhaeribacter sp. M2.</title>
        <authorList>
            <person name="Srinivasan S."/>
        </authorList>
    </citation>
    <scope>NUCLEOTIDE SEQUENCE [LARGE SCALE GENOMIC DNA]</scope>
    <source>
        <strain evidence="6 7">M2</strain>
    </source>
</reference>
<dbReference type="Proteomes" id="UP000326570">
    <property type="component" value="Unassembled WGS sequence"/>
</dbReference>
<evidence type="ECO:0000313" key="7">
    <source>
        <dbReference type="Proteomes" id="UP000326570"/>
    </source>
</evidence>
<dbReference type="SUPFAM" id="SSF48452">
    <property type="entry name" value="TPR-like"/>
    <property type="match status" value="1"/>
</dbReference>
<comment type="caution">
    <text evidence="6">The sequence shown here is derived from an EMBL/GenBank/DDBJ whole genome shotgun (WGS) entry which is preliminary data.</text>
</comment>
<dbReference type="InterPro" id="IPR006665">
    <property type="entry name" value="OmpA-like"/>
</dbReference>
<dbReference type="InterPro" id="IPR006664">
    <property type="entry name" value="OMP_bac"/>
</dbReference>
<comment type="subcellular location">
    <subcellularLocation>
        <location evidence="1">Cell outer membrane</location>
    </subcellularLocation>
</comment>
<dbReference type="InterPro" id="IPR011990">
    <property type="entry name" value="TPR-like_helical_dom_sf"/>
</dbReference>
<evidence type="ECO:0000256" key="1">
    <source>
        <dbReference type="ARBA" id="ARBA00004442"/>
    </source>
</evidence>
<dbReference type="SUPFAM" id="SSF82171">
    <property type="entry name" value="DPP6 N-terminal domain-like"/>
    <property type="match status" value="1"/>
</dbReference>
<dbReference type="PANTHER" id="PTHR30329:SF21">
    <property type="entry name" value="LIPOPROTEIN YIAD-RELATED"/>
    <property type="match status" value="1"/>
</dbReference>
<dbReference type="AlphaFoldDB" id="A0A5N1IUJ2"/>
<evidence type="ECO:0000256" key="2">
    <source>
        <dbReference type="ARBA" id="ARBA00023136"/>
    </source>
</evidence>
<gene>
    <name evidence="6" type="ORF">F0P94_13365</name>
</gene>
<dbReference type="InterPro" id="IPR011659">
    <property type="entry name" value="WD40"/>
</dbReference>
<dbReference type="InterPro" id="IPR036737">
    <property type="entry name" value="OmpA-like_sf"/>
</dbReference>
<accession>A0A5N1IUJ2</accession>
<dbReference type="SUPFAM" id="SSF49478">
    <property type="entry name" value="Cna protein B-type domain"/>
    <property type="match status" value="1"/>
</dbReference>
<dbReference type="Pfam" id="PF00691">
    <property type="entry name" value="OmpA"/>
    <property type="match status" value="1"/>
</dbReference>
<evidence type="ECO:0000256" key="3">
    <source>
        <dbReference type="ARBA" id="ARBA00023237"/>
    </source>
</evidence>
<dbReference type="Gene3D" id="2.120.10.30">
    <property type="entry name" value="TolB, C-terminal domain"/>
    <property type="match status" value="1"/>
</dbReference>
<dbReference type="PRINTS" id="PR01021">
    <property type="entry name" value="OMPADOMAIN"/>
</dbReference>
<dbReference type="PANTHER" id="PTHR30329">
    <property type="entry name" value="STATOR ELEMENT OF FLAGELLAR MOTOR COMPLEX"/>
    <property type="match status" value="1"/>
</dbReference>
<sequence>MSGCSSTGSMSKADKKFAKAEYETAIKLYQDDIKKGKDVANANYKIAEAYRMSNRLPQSETYYQAALEAGNKREDAKFYYGMALKANAKYDEAANQFNAYAAAGGKNANLIARAKREAANVQKATELLNTPTYMEVTNVQPVNSTASEYAPVMKGDELVFSSSRGNKTYAGNGEGFNDIFAIKFDDAEAMTGGTVRGFDNQINLSDTHDAAATFSKDGNTVIFARGNTGSKKGTLNVDLFISRFKNGVWSEPKMISVNDKRAWDSSPAFSPDGTTLYFSSDRKGGQGGNDIWKTTLDASGRFSAPQNLGPEINTPGNENFPFVAPDGTLYISSDGHPGLGMLDLYRIENGKPVNLGAPINSNADDFAPFIKDKDQGLFSSNRAGGAGGDDIYSFKKKKPKLVTFYLEGAVNLKEDKKSAVPAANQKVLLKDKAGKTVQEVVTDAQGKFSLKLDTAASYSVIAEKDKYITDKKAITTIGKTPPQAQLQNEMNDIRLSTVLTLDKIVVGKAFEVKDINYDYNQYAIRQDAAVNLDSLVMFLNDNPKITIELSSHTDARGKDDFNMKLSQQRAQAAVDYIVSKGIDKSRITAKGYGESKLKNKCKNNVKCTEAEHEKNRRTEFKVTKIAQ</sequence>
<dbReference type="Pfam" id="PF07676">
    <property type="entry name" value="PD40"/>
    <property type="match status" value="2"/>
</dbReference>
<name>A0A5N1IUJ2_9BACT</name>
<dbReference type="CDD" id="cd07185">
    <property type="entry name" value="OmpA_C-like"/>
    <property type="match status" value="1"/>
</dbReference>
<dbReference type="PROSITE" id="PS51123">
    <property type="entry name" value="OMPA_2"/>
    <property type="match status" value="1"/>
</dbReference>
<dbReference type="GO" id="GO:0009279">
    <property type="term" value="C:cell outer membrane"/>
    <property type="evidence" value="ECO:0007669"/>
    <property type="project" value="UniProtKB-SubCell"/>
</dbReference>
<dbReference type="SUPFAM" id="SSF103088">
    <property type="entry name" value="OmpA-like"/>
    <property type="match status" value="1"/>
</dbReference>
<dbReference type="EMBL" id="VTWT01000007">
    <property type="protein sequence ID" value="KAA9332006.1"/>
    <property type="molecule type" value="Genomic_DNA"/>
</dbReference>
<protein>
    <submittedName>
        <fullName evidence="6">OmpA family protein</fullName>
    </submittedName>
</protein>
<proteinExistence type="predicted"/>
<evidence type="ECO:0000313" key="6">
    <source>
        <dbReference type="EMBL" id="KAA9332006.1"/>
    </source>
</evidence>
<dbReference type="InterPro" id="IPR011042">
    <property type="entry name" value="6-blade_b-propeller_TolB-like"/>
</dbReference>
<keyword evidence="2 4" id="KW-0472">Membrane</keyword>
<dbReference type="InterPro" id="IPR050330">
    <property type="entry name" value="Bact_OuterMem_StrucFunc"/>
</dbReference>
<evidence type="ECO:0000259" key="5">
    <source>
        <dbReference type="PROSITE" id="PS51123"/>
    </source>
</evidence>
<keyword evidence="7" id="KW-1185">Reference proteome</keyword>
<dbReference type="Gene3D" id="3.30.1330.60">
    <property type="entry name" value="OmpA-like domain"/>
    <property type="match status" value="1"/>
</dbReference>
<evidence type="ECO:0000256" key="4">
    <source>
        <dbReference type="PROSITE-ProRule" id="PRU00473"/>
    </source>
</evidence>
<feature type="domain" description="OmpA-like" evidence="5">
    <location>
        <begin position="506"/>
        <end position="626"/>
    </location>
</feature>
<organism evidence="6 7">
    <name type="scientific">Adhaeribacter soli</name>
    <dbReference type="NCBI Taxonomy" id="2607655"/>
    <lineage>
        <taxon>Bacteria</taxon>
        <taxon>Pseudomonadati</taxon>
        <taxon>Bacteroidota</taxon>
        <taxon>Cytophagia</taxon>
        <taxon>Cytophagales</taxon>
        <taxon>Hymenobacteraceae</taxon>
        <taxon>Adhaeribacter</taxon>
    </lineage>
</organism>
<dbReference type="Gene3D" id="1.25.40.10">
    <property type="entry name" value="Tetratricopeptide repeat domain"/>
    <property type="match status" value="1"/>
</dbReference>